<dbReference type="SMART" id="SM00131">
    <property type="entry name" value="KU"/>
    <property type="match status" value="2"/>
</dbReference>
<evidence type="ECO:0000313" key="6">
    <source>
        <dbReference type="EMBL" id="GFO35492.1"/>
    </source>
</evidence>
<dbReference type="PROSITE" id="PS50279">
    <property type="entry name" value="BPTI_KUNITZ_2"/>
    <property type="match status" value="2"/>
</dbReference>
<gene>
    <name evidence="6" type="ORF">PoB_006199700</name>
</gene>
<dbReference type="GO" id="GO:0005581">
    <property type="term" value="C:collagen trimer"/>
    <property type="evidence" value="ECO:0007669"/>
    <property type="project" value="UniProtKB-KW"/>
</dbReference>
<dbReference type="InterPro" id="IPR050098">
    <property type="entry name" value="TFPI/VKTCI-like"/>
</dbReference>
<dbReference type="Proteomes" id="UP000735302">
    <property type="component" value="Unassembled WGS sequence"/>
</dbReference>
<keyword evidence="6" id="KW-0176">Collagen</keyword>
<feature type="signal peptide" evidence="4">
    <location>
        <begin position="1"/>
        <end position="22"/>
    </location>
</feature>
<comment type="caution">
    <text evidence="6">The sequence shown here is derived from an EMBL/GenBank/DDBJ whole genome shotgun (WGS) entry which is preliminary data.</text>
</comment>
<feature type="domain" description="BPTI/Kunitz inhibitor" evidence="5">
    <location>
        <begin position="152"/>
        <end position="202"/>
    </location>
</feature>
<dbReference type="Gene3D" id="4.10.410.10">
    <property type="entry name" value="Pancreatic trypsin inhibitor Kunitz domain"/>
    <property type="match status" value="2"/>
</dbReference>
<dbReference type="InterPro" id="IPR002223">
    <property type="entry name" value="Kunitz_BPTI"/>
</dbReference>
<dbReference type="GO" id="GO:0004867">
    <property type="term" value="F:serine-type endopeptidase inhibitor activity"/>
    <property type="evidence" value="ECO:0007669"/>
    <property type="project" value="UniProtKB-KW"/>
</dbReference>
<dbReference type="PANTHER" id="PTHR10083">
    <property type="entry name" value="KUNITZ-TYPE PROTEASE INHIBITOR-RELATED"/>
    <property type="match status" value="1"/>
</dbReference>
<feature type="chain" id="PRO_5043562417" evidence="4">
    <location>
        <begin position="23"/>
        <end position="236"/>
    </location>
</feature>
<evidence type="ECO:0000256" key="2">
    <source>
        <dbReference type="ARBA" id="ARBA00022900"/>
    </source>
</evidence>
<evidence type="ECO:0000256" key="4">
    <source>
        <dbReference type="SAM" id="SignalP"/>
    </source>
</evidence>
<dbReference type="SUPFAM" id="SSF57362">
    <property type="entry name" value="BPTI-like"/>
    <property type="match status" value="2"/>
</dbReference>
<dbReference type="Pfam" id="PF00014">
    <property type="entry name" value="Kunitz_BPTI"/>
    <property type="match status" value="2"/>
</dbReference>
<dbReference type="PRINTS" id="PR00759">
    <property type="entry name" value="BASICPTASE"/>
</dbReference>
<evidence type="ECO:0000259" key="5">
    <source>
        <dbReference type="PROSITE" id="PS50279"/>
    </source>
</evidence>
<dbReference type="InterPro" id="IPR020901">
    <property type="entry name" value="Prtase_inh_Kunz-CS"/>
</dbReference>
<organism evidence="6 7">
    <name type="scientific">Plakobranchus ocellatus</name>
    <dbReference type="NCBI Taxonomy" id="259542"/>
    <lineage>
        <taxon>Eukaryota</taxon>
        <taxon>Metazoa</taxon>
        <taxon>Spiralia</taxon>
        <taxon>Lophotrochozoa</taxon>
        <taxon>Mollusca</taxon>
        <taxon>Gastropoda</taxon>
        <taxon>Heterobranchia</taxon>
        <taxon>Euthyneura</taxon>
        <taxon>Panpulmonata</taxon>
        <taxon>Sacoglossa</taxon>
        <taxon>Placobranchoidea</taxon>
        <taxon>Plakobranchidae</taxon>
        <taxon>Plakobranchus</taxon>
    </lineage>
</organism>
<keyword evidence="4" id="KW-0732">Signal</keyword>
<keyword evidence="7" id="KW-1185">Reference proteome</keyword>
<dbReference type="PANTHER" id="PTHR10083:SF328">
    <property type="entry name" value="TISSUE FACTOR PATHWAY INHIBITOR"/>
    <property type="match status" value="1"/>
</dbReference>
<dbReference type="EMBL" id="BLXT01006999">
    <property type="protein sequence ID" value="GFO35492.1"/>
    <property type="molecule type" value="Genomic_DNA"/>
</dbReference>
<evidence type="ECO:0000256" key="1">
    <source>
        <dbReference type="ARBA" id="ARBA00022690"/>
    </source>
</evidence>
<dbReference type="InterPro" id="IPR036880">
    <property type="entry name" value="Kunitz_BPTI_sf"/>
</dbReference>
<proteinExistence type="predicted"/>
<evidence type="ECO:0000256" key="3">
    <source>
        <dbReference type="ARBA" id="ARBA00023157"/>
    </source>
</evidence>
<name>A0AAV4CUB1_9GAST</name>
<protein>
    <submittedName>
        <fullName evidence="6">Collagen alpha-3(Vi) chain</fullName>
    </submittedName>
</protein>
<accession>A0AAV4CUB1</accession>
<sequence>MRSSTVAFVVLLCAMASETGVASEASEARVPANPKCHERQDSGPCHQWVLKYFYHKRANRCRKFYYGGCGGTNNRFDTERLCHEACEPHKLKPKIAKPTKLAIGEPRVKSSRTRGEETSAAFGSVETNEILPTREKIERKEKNHRIEEVSACERPADEGSCYDYKLRWYYNSTDKTCHHFWYGGCGGNANRFPNKTDCIRSCSSSEPSGKSLIFAFARTYVVFCLLLKLLPLSYTV</sequence>
<reference evidence="6 7" key="1">
    <citation type="journal article" date="2021" name="Elife">
        <title>Chloroplast acquisition without the gene transfer in kleptoplastic sea slugs, Plakobranchus ocellatus.</title>
        <authorList>
            <person name="Maeda T."/>
            <person name="Takahashi S."/>
            <person name="Yoshida T."/>
            <person name="Shimamura S."/>
            <person name="Takaki Y."/>
            <person name="Nagai Y."/>
            <person name="Toyoda A."/>
            <person name="Suzuki Y."/>
            <person name="Arimoto A."/>
            <person name="Ishii H."/>
            <person name="Satoh N."/>
            <person name="Nishiyama T."/>
            <person name="Hasebe M."/>
            <person name="Maruyama T."/>
            <person name="Minagawa J."/>
            <person name="Obokata J."/>
            <person name="Shigenobu S."/>
        </authorList>
    </citation>
    <scope>NUCLEOTIDE SEQUENCE [LARGE SCALE GENOMIC DNA]</scope>
</reference>
<keyword evidence="3" id="KW-1015">Disulfide bond</keyword>
<dbReference type="FunFam" id="4.10.410.10:FF:000020">
    <property type="entry name" value="Collagen, type VI, alpha 3"/>
    <property type="match status" value="2"/>
</dbReference>
<dbReference type="AlphaFoldDB" id="A0AAV4CUB1"/>
<dbReference type="PROSITE" id="PS00280">
    <property type="entry name" value="BPTI_KUNITZ_1"/>
    <property type="match status" value="2"/>
</dbReference>
<feature type="domain" description="BPTI/Kunitz inhibitor" evidence="5">
    <location>
        <begin position="36"/>
        <end position="86"/>
    </location>
</feature>
<evidence type="ECO:0000313" key="7">
    <source>
        <dbReference type="Proteomes" id="UP000735302"/>
    </source>
</evidence>
<dbReference type="GO" id="GO:0005615">
    <property type="term" value="C:extracellular space"/>
    <property type="evidence" value="ECO:0007669"/>
    <property type="project" value="TreeGrafter"/>
</dbReference>
<keyword evidence="1" id="KW-0646">Protease inhibitor</keyword>
<keyword evidence="2" id="KW-0722">Serine protease inhibitor</keyword>